<dbReference type="GO" id="GO:0006629">
    <property type="term" value="P:lipid metabolic process"/>
    <property type="evidence" value="ECO:0007669"/>
    <property type="project" value="InterPro"/>
</dbReference>
<evidence type="ECO:0000256" key="1">
    <source>
        <dbReference type="SAM" id="Phobius"/>
    </source>
</evidence>
<proteinExistence type="predicted"/>
<feature type="transmembrane region" description="Helical" evidence="1">
    <location>
        <begin position="48"/>
        <end position="69"/>
    </location>
</feature>
<feature type="transmembrane region" description="Helical" evidence="1">
    <location>
        <begin position="21"/>
        <end position="42"/>
    </location>
</feature>
<protein>
    <submittedName>
        <fullName evidence="3">Stearoyl-CoA 9-desaturase</fullName>
    </submittedName>
</protein>
<feature type="transmembrane region" description="Helical" evidence="1">
    <location>
        <begin position="122"/>
        <end position="143"/>
    </location>
</feature>
<dbReference type="Pfam" id="PF00487">
    <property type="entry name" value="FA_desaturase"/>
    <property type="match status" value="1"/>
</dbReference>
<evidence type="ECO:0000313" key="4">
    <source>
        <dbReference type="Proteomes" id="UP000058857"/>
    </source>
</evidence>
<accession>A0A0E3B6Q2</accession>
<evidence type="ECO:0000259" key="2">
    <source>
        <dbReference type="Pfam" id="PF00487"/>
    </source>
</evidence>
<dbReference type="Proteomes" id="UP000058857">
    <property type="component" value="Chromosome 1"/>
</dbReference>
<dbReference type="EMBL" id="CP012029">
    <property type="protein sequence ID" value="ALO27852.1"/>
    <property type="molecule type" value="Genomic_DNA"/>
</dbReference>
<evidence type="ECO:0000313" key="3">
    <source>
        <dbReference type="EMBL" id="ALO27852.1"/>
    </source>
</evidence>
<keyword evidence="1" id="KW-0812">Transmembrane</keyword>
<keyword evidence="1" id="KW-0472">Membrane</keyword>
<dbReference type="PATRIC" id="fig|280505.15.peg.3585"/>
<name>A0A0E3B6Q2_LEPBO</name>
<reference evidence="3 4" key="1">
    <citation type="journal article" date="2015" name="PLoS Negl. Trop. Dis.">
        <title>Distribution of Plasmids in Distinct Leptospira Pathogenic Species.</title>
        <authorList>
            <person name="Wang Y."/>
            <person name="Zhuang X."/>
            <person name="Zhong Y."/>
            <person name="Zhang C."/>
            <person name="Zhang Y."/>
            <person name="Zeng L."/>
            <person name="Zhu Y."/>
            <person name="He P."/>
            <person name="Dong K."/>
            <person name="Pal U."/>
            <person name="Guo X."/>
            <person name="Qin J."/>
        </authorList>
    </citation>
    <scope>NUCLEOTIDE SEQUENCE [LARGE SCALE GENOMIC DNA]</scope>
    <source>
        <strain evidence="3 4">56604</strain>
    </source>
</reference>
<dbReference type="AlphaFoldDB" id="A0A0E3B6Q2"/>
<dbReference type="InterPro" id="IPR005804">
    <property type="entry name" value="FA_desaturase_dom"/>
</dbReference>
<sequence>MIRRPTDLPKLNELSSTLLNVKFYKIVRSLLTPFVCCGVYFYCAVQDLWFFSVCILIYLSFITYASVSHDLVHRTLKLPKFWNHFFLTLIELLALRSGHAYQRAHLHHHRTFPTNKDIEGNASKLSFLSVLFCGITFQVKIWLWALKAGGRKRTLVLMEGLLCFSIILGALLLYNVFPIFFIYVSLMIVGSWVIPFFTSYIPHDPFQEDLLKQTRLFRGRIASFIAMEHLYHLEHHLYPTVPHHNWPKLAKLLDPYFERKEIKSIRFLF</sequence>
<feature type="domain" description="Fatty acid desaturase" evidence="2">
    <location>
        <begin position="49"/>
        <end position="260"/>
    </location>
</feature>
<feature type="transmembrane region" description="Helical" evidence="1">
    <location>
        <begin position="155"/>
        <end position="174"/>
    </location>
</feature>
<dbReference type="RefSeq" id="WP_002734972.1">
    <property type="nucleotide sequence ID" value="NZ_CP012029.1"/>
</dbReference>
<feature type="transmembrane region" description="Helical" evidence="1">
    <location>
        <begin position="180"/>
        <end position="201"/>
    </location>
</feature>
<dbReference type="GeneID" id="61175172"/>
<organism evidence="3">
    <name type="scientific">Leptospira borgpetersenii serovar Ballum</name>
    <dbReference type="NCBI Taxonomy" id="280505"/>
    <lineage>
        <taxon>Bacteria</taxon>
        <taxon>Pseudomonadati</taxon>
        <taxon>Spirochaetota</taxon>
        <taxon>Spirochaetia</taxon>
        <taxon>Leptospirales</taxon>
        <taxon>Leptospiraceae</taxon>
        <taxon>Leptospira</taxon>
    </lineage>
</organism>
<gene>
    <name evidence="3" type="ORF">LBBP_03679</name>
</gene>
<keyword evidence="1" id="KW-1133">Transmembrane helix</keyword>